<evidence type="ECO:0000313" key="1">
    <source>
        <dbReference type="EMBL" id="MES1923382.1"/>
    </source>
</evidence>
<accession>A0ABV2AUQ3</accession>
<organism evidence="1 2">
    <name type="scientific">Bonamia ostreae</name>
    <dbReference type="NCBI Taxonomy" id="126728"/>
    <lineage>
        <taxon>Eukaryota</taxon>
        <taxon>Sar</taxon>
        <taxon>Rhizaria</taxon>
        <taxon>Endomyxa</taxon>
        <taxon>Ascetosporea</taxon>
        <taxon>Haplosporida</taxon>
        <taxon>Bonamia</taxon>
    </lineage>
</organism>
<gene>
    <name evidence="1" type="ORF">MHBO_004946</name>
</gene>
<sequence length="173" mass="18993">MDTDITDALKDDFVKSGKFMVATANTETVNKLAEVIYNKGATLQSIGNAEEAVKFTGEEIPKFENGNGKPTPQYSLGTPMDSTEVTKADLESLPLVKKVTGRSGDYRVHFRNGISVPLKTMRVTGPDAYVITPEGERLVKKGWYDKNDGITITQYGDKHTASHEMYHFAEAVG</sequence>
<reference evidence="1 2" key="1">
    <citation type="journal article" date="2024" name="BMC Biol.">
        <title>Comparative genomics of Ascetosporea gives new insight into the evolutionary basis for animal parasitism in Rhizaria.</title>
        <authorList>
            <person name="Hiltunen Thoren M."/>
            <person name="Onut-Brannstrom I."/>
            <person name="Alfjorden A."/>
            <person name="Peckova H."/>
            <person name="Swords F."/>
            <person name="Hooper C."/>
            <person name="Holzer A.S."/>
            <person name="Bass D."/>
            <person name="Burki F."/>
        </authorList>
    </citation>
    <scope>NUCLEOTIDE SEQUENCE [LARGE SCALE GENOMIC DNA]</scope>
    <source>
        <strain evidence="1">20-A016</strain>
    </source>
</reference>
<keyword evidence="2" id="KW-1185">Reference proteome</keyword>
<dbReference type="EMBL" id="JBDODL010005930">
    <property type="protein sequence ID" value="MES1923382.1"/>
    <property type="molecule type" value="Genomic_DNA"/>
</dbReference>
<name>A0ABV2AUQ3_9EUKA</name>
<protein>
    <submittedName>
        <fullName evidence="1">Uncharacterized protein</fullName>
    </submittedName>
</protein>
<proteinExistence type="predicted"/>
<feature type="non-terminal residue" evidence="1">
    <location>
        <position position="173"/>
    </location>
</feature>
<evidence type="ECO:0000313" key="2">
    <source>
        <dbReference type="Proteomes" id="UP001439008"/>
    </source>
</evidence>
<dbReference type="Proteomes" id="UP001439008">
    <property type="component" value="Unassembled WGS sequence"/>
</dbReference>
<comment type="caution">
    <text evidence="1">The sequence shown here is derived from an EMBL/GenBank/DDBJ whole genome shotgun (WGS) entry which is preliminary data.</text>
</comment>